<evidence type="ECO:0000313" key="1">
    <source>
        <dbReference type="EMBL" id="GIY09943.1"/>
    </source>
</evidence>
<organism evidence="1 2">
    <name type="scientific">Caerostris extrusa</name>
    <name type="common">Bark spider</name>
    <name type="synonym">Caerostris bankana</name>
    <dbReference type="NCBI Taxonomy" id="172846"/>
    <lineage>
        <taxon>Eukaryota</taxon>
        <taxon>Metazoa</taxon>
        <taxon>Ecdysozoa</taxon>
        <taxon>Arthropoda</taxon>
        <taxon>Chelicerata</taxon>
        <taxon>Arachnida</taxon>
        <taxon>Araneae</taxon>
        <taxon>Araneomorphae</taxon>
        <taxon>Entelegynae</taxon>
        <taxon>Araneoidea</taxon>
        <taxon>Araneidae</taxon>
        <taxon>Caerostris</taxon>
    </lineage>
</organism>
<gene>
    <name evidence="1" type="ORF">CEXT_42601</name>
</gene>
<dbReference type="Proteomes" id="UP001054945">
    <property type="component" value="Unassembled WGS sequence"/>
</dbReference>
<evidence type="ECO:0000313" key="2">
    <source>
        <dbReference type="Proteomes" id="UP001054945"/>
    </source>
</evidence>
<dbReference type="EMBL" id="BPLR01006448">
    <property type="protein sequence ID" value="GIY09943.1"/>
    <property type="molecule type" value="Genomic_DNA"/>
</dbReference>
<accession>A0AAV4QJT1</accession>
<protein>
    <submittedName>
        <fullName evidence="1">Uncharacterized protein</fullName>
    </submittedName>
</protein>
<sequence>MSALECMYLRLCDARTCFRACVGRGAFMHSWAQLPQVSEFQGIQCASRGSFVSHQSRSIWLSYRTSGADGPTTKSQRLTAMPDPCGAVTTEIPLFP</sequence>
<reference evidence="1 2" key="1">
    <citation type="submission" date="2021-06" db="EMBL/GenBank/DDBJ databases">
        <title>Caerostris extrusa draft genome.</title>
        <authorList>
            <person name="Kono N."/>
            <person name="Arakawa K."/>
        </authorList>
    </citation>
    <scope>NUCLEOTIDE SEQUENCE [LARGE SCALE GENOMIC DNA]</scope>
</reference>
<name>A0AAV4QJT1_CAEEX</name>
<proteinExistence type="predicted"/>
<comment type="caution">
    <text evidence="1">The sequence shown here is derived from an EMBL/GenBank/DDBJ whole genome shotgun (WGS) entry which is preliminary data.</text>
</comment>
<dbReference type="AlphaFoldDB" id="A0AAV4QJT1"/>
<keyword evidence="2" id="KW-1185">Reference proteome</keyword>